<dbReference type="CDD" id="cd02440">
    <property type="entry name" value="AdoMet_MTases"/>
    <property type="match status" value="1"/>
</dbReference>
<dbReference type="Pfam" id="PF13489">
    <property type="entry name" value="Methyltransf_23"/>
    <property type="match status" value="1"/>
</dbReference>
<dbReference type="Pfam" id="PF02348">
    <property type="entry name" value="CTP_transf_3"/>
    <property type="match status" value="1"/>
</dbReference>
<dbReference type="EMBL" id="CP002376">
    <property type="protein sequence ID" value="AEZ59545.1"/>
    <property type="molecule type" value="Genomic_DNA"/>
</dbReference>
<evidence type="ECO:0000313" key="1">
    <source>
        <dbReference type="EMBL" id="AEZ59545.1"/>
    </source>
</evidence>
<gene>
    <name evidence="1" type="ordered locus">TPEGAU_0288</name>
</gene>
<dbReference type="InterPro" id="IPR003329">
    <property type="entry name" value="Cytidylyl_trans"/>
</dbReference>
<dbReference type="AlphaFoldDB" id="A0AAU8PU28"/>
<organism evidence="1 2">
    <name type="scientific">Treponema pallidum subsp. pertenue (strain Gauthier)</name>
    <dbReference type="NCBI Taxonomy" id="491080"/>
    <lineage>
        <taxon>Bacteria</taxon>
        <taxon>Pseudomonadati</taxon>
        <taxon>Spirochaetota</taxon>
        <taxon>Spirochaetia</taxon>
        <taxon>Spirochaetales</taxon>
        <taxon>Treponemataceae</taxon>
        <taxon>Treponema</taxon>
    </lineage>
</organism>
<name>A0AAU8PU28_TREPG</name>
<dbReference type="InterPro" id="IPR029044">
    <property type="entry name" value="Nucleotide-diphossugar_trans"/>
</dbReference>
<dbReference type="KEGG" id="tpg:TPEGAU_0288"/>
<proteinExistence type="predicted"/>
<protein>
    <submittedName>
        <fullName evidence="1">Cytidylyltransferase domain protein</fullName>
    </submittedName>
</protein>
<dbReference type="PANTHER" id="PTHR43861">
    <property type="entry name" value="TRANS-ACONITATE 2-METHYLTRANSFERASE-RELATED"/>
    <property type="match status" value="1"/>
</dbReference>
<keyword evidence="1" id="KW-0808">Transferase</keyword>
<dbReference type="InterPro" id="IPR029063">
    <property type="entry name" value="SAM-dependent_MTases_sf"/>
</dbReference>
<dbReference type="GO" id="GO:0016779">
    <property type="term" value="F:nucleotidyltransferase activity"/>
    <property type="evidence" value="ECO:0007669"/>
    <property type="project" value="UniProtKB-KW"/>
</dbReference>
<evidence type="ECO:0000313" key="2">
    <source>
        <dbReference type="Proteomes" id="UP000008192"/>
    </source>
</evidence>
<keyword evidence="1" id="KW-0548">Nucleotidyltransferase</keyword>
<dbReference type="PANTHER" id="PTHR43861:SF6">
    <property type="entry name" value="METHYLTRANSFERASE TYPE 11"/>
    <property type="match status" value="1"/>
</dbReference>
<dbReference type="SUPFAM" id="SSF53335">
    <property type="entry name" value="S-adenosyl-L-methionine-dependent methyltransferases"/>
    <property type="match status" value="1"/>
</dbReference>
<dbReference type="Gene3D" id="3.90.550.10">
    <property type="entry name" value="Spore Coat Polysaccharide Biosynthesis Protein SpsA, Chain A"/>
    <property type="match status" value="1"/>
</dbReference>
<dbReference type="RefSeq" id="WP_014342356.1">
    <property type="nucleotide sequence ID" value="NC_016843.1"/>
</dbReference>
<dbReference type="SUPFAM" id="SSF53448">
    <property type="entry name" value="Nucleotide-diphospho-sugar transferases"/>
    <property type="match status" value="1"/>
</dbReference>
<dbReference type="Gene3D" id="3.40.50.150">
    <property type="entry name" value="Vaccinia Virus protein VP39"/>
    <property type="match status" value="1"/>
</dbReference>
<dbReference type="Proteomes" id="UP000008192">
    <property type="component" value="Chromosome"/>
</dbReference>
<reference evidence="2" key="1">
    <citation type="journal article" date="2012" name="PLoS Negl. Trop. Dis.">
        <title>Whole genome sequences of three Treponema pallidum ssp. pertenue strains: yaws and syphilis treponemes differ in less than 0.2% of the genome sequence.</title>
        <authorList>
            <person name="Cejkova D."/>
            <person name="Zobanikova M."/>
            <person name="Chen L."/>
            <person name="Pospisilova P."/>
            <person name="Strouhal M."/>
            <person name="Qin X."/>
            <person name="Mikalova L."/>
            <person name="Norris S.J."/>
            <person name="Muzny D.M."/>
            <person name="Gibbs R.A."/>
            <person name="Fulton L.L."/>
            <person name="Sodergren E."/>
            <person name="Weinstock G.M."/>
            <person name="Smajs D."/>
        </authorList>
    </citation>
    <scope>NUCLEOTIDE SEQUENCE [LARGE SCALE GENOMIC DNA]</scope>
    <source>
        <strain evidence="2">Gauthier</strain>
    </source>
</reference>
<sequence>MEQDRSGVAVIVQARVDSTRLPGKALLPLMGEPLIHYVLQATRVIPAETYILACDEHSKKDFEPVARAHGFYCISGSAEDVLHRFCIAVKAFEHSFPIRTVVRVTGDNPFLFHEAAAAALLRYAELNEPDYFTFTGLPYGSGVEILKARSLLLADRLPLEAYDREHVGPALHRRPGIFVCVREPAAAAWYHPDVRVTVDTQEDFQRAQHMMEYVCTLQCPFPLSSDVILDAYAYARQVVVFVPSVKIGQGAGHLYRAAYLVLRLQGRVRCCLYVPDRSLLCKLSTPFPEELIVDTVPADASLIVVDNFRTSTCEIELLQRTAPVLALDEGGSGRLNADYLIDVFPVLQSPGRRSLAALTNVRDSAFIPLPETRKEQDLPVANGRFFPIPGVTTVLVVYGAEDTHGRARSCAERIAALGFDTSVVVPGEASERTDGKVHIYPSLPHLKEHLHRWDVVVTHFGFTAFEAAAAGAAVLLVSPTPYHFLLSSAVGFSVIRSADPAAHELWSQMQQGIIIPDVVTRHSQCRDLADEIMRVARGKKHCCPFCGEMVAVDVVGRALHKTFQRCNECDMIFLSFVISDPVRYSESYFFEEYKAQYGKTYLEDFDQIRMHGARRMEEIERLYAEVFCADEGNSFAVDKKVLDVGCAYGAFLSAAKAAGWNAVGVDVCEFAVRHVRDTLCIPACVATFPLLPECFDFVIRHSFATNRPQQVSVYIRECTFSAVTLWFVIEHFQDLEAVLRKVADLLVPGGILAFSTPNFAGVTGMRFPHLFFAQSPCDHFTIWDARTVKKQLLRYGFTVKKIVVTGHHPERFYPHKHLKSGGLKWKMLMALSKWFQLGDTMEVYAIKQGDAHGSASK</sequence>
<accession>A0AAU8PU28</accession>